<evidence type="ECO:0000259" key="3">
    <source>
        <dbReference type="PROSITE" id="PS01124"/>
    </source>
</evidence>
<accession>A0A541BRQ3</accession>
<dbReference type="Pfam" id="PF01965">
    <property type="entry name" value="DJ-1_PfpI"/>
    <property type="match status" value="1"/>
</dbReference>
<dbReference type="InterPro" id="IPR002818">
    <property type="entry name" value="DJ-1/PfpI"/>
</dbReference>
<name>A0A541BRQ3_9NOCA</name>
<dbReference type="AlphaFoldDB" id="A0A541BRQ3"/>
<keyword evidence="2" id="KW-0804">Transcription</keyword>
<evidence type="ECO:0000256" key="1">
    <source>
        <dbReference type="ARBA" id="ARBA00023015"/>
    </source>
</evidence>
<dbReference type="InterPro" id="IPR029062">
    <property type="entry name" value="Class_I_gatase-like"/>
</dbReference>
<dbReference type="EMBL" id="VIGH01000001">
    <property type="protein sequence ID" value="TQF74949.1"/>
    <property type="molecule type" value="Genomic_DNA"/>
</dbReference>
<dbReference type="GO" id="GO:0043565">
    <property type="term" value="F:sequence-specific DNA binding"/>
    <property type="evidence" value="ECO:0007669"/>
    <property type="project" value="InterPro"/>
</dbReference>
<dbReference type="PANTHER" id="PTHR43130:SF3">
    <property type="entry name" value="HTH-TYPE TRANSCRIPTIONAL REGULATOR RV1931C"/>
    <property type="match status" value="1"/>
</dbReference>
<dbReference type="InterPro" id="IPR052158">
    <property type="entry name" value="INH-QAR"/>
</dbReference>
<dbReference type="SUPFAM" id="SSF52317">
    <property type="entry name" value="Class I glutamine amidotransferase-like"/>
    <property type="match status" value="1"/>
</dbReference>
<dbReference type="InterPro" id="IPR009057">
    <property type="entry name" value="Homeodomain-like_sf"/>
</dbReference>
<dbReference type="Gene3D" id="3.40.50.880">
    <property type="match status" value="1"/>
</dbReference>
<sequence length="315" mass="34070">MDRSVAVIAFPGISPFHLSVPSLVFGQGEPGGRARYRVTICAEEPGTLPSSGGYDIAVAHSLDAAAEAGTVVMPSWVPDRAPSRPLLDAIRAAHERGARIVGLCLGAFPIVESGILDGREAATHWHAAGELARRYPRVRVRSDVLWSDLGDVVTSAGTAAALDCCLHLVRSDLGAAAATELARRLVLAPHRSGSQAQFIPLPVRERDGEDVIERAMAWARLNLSEPVDLDHWSREVLTTRRTFTRQFRERTGVSPQQWLIGQRLDRARVLLETTDLSVDSVAGESGFGSPASLRLHFGRVLGTSPSAHRELFATR</sequence>
<dbReference type="Pfam" id="PF12833">
    <property type="entry name" value="HTH_18"/>
    <property type="match status" value="1"/>
</dbReference>
<dbReference type="PANTHER" id="PTHR43130">
    <property type="entry name" value="ARAC-FAMILY TRANSCRIPTIONAL REGULATOR"/>
    <property type="match status" value="1"/>
</dbReference>
<dbReference type="CDD" id="cd03137">
    <property type="entry name" value="GATase1_AraC_1"/>
    <property type="match status" value="1"/>
</dbReference>
<organism evidence="4 5">
    <name type="scientific">Rhodococcus spelaei</name>
    <dbReference type="NCBI Taxonomy" id="2546320"/>
    <lineage>
        <taxon>Bacteria</taxon>
        <taxon>Bacillati</taxon>
        <taxon>Actinomycetota</taxon>
        <taxon>Actinomycetes</taxon>
        <taxon>Mycobacteriales</taxon>
        <taxon>Nocardiaceae</taxon>
        <taxon>Rhodococcus</taxon>
    </lineage>
</organism>
<proteinExistence type="predicted"/>
<dbReference type="SUPFAM" id="SSF46689">
    <property type="entry name" value="Homeodomain-like"/>
    <property type="match status" value="2"/>
</dbReference>
<dbReference type="SMART" id="SM00342">
    <property type="entry name" value="HTH_ARAC"/>
    <property type="match status" value="1"/>
</dbReference>
<feature type="domain" description="HTH araC/xylS-type" evidence="3">
    <location>
        <begin position="213"/>
        <end position="311"/>
    </location>
</feature>
<keyword evidence="5" id="KW-1185">Reference proteome</keyword>
<keyword evidence="1" id="KW-0805">Transcription regulation</keyword>
<evidence type="ECO:0000256" key="2">
    <source>
        <dbReference type="ARBA" id="ARBA00023163"/>
    </source>
</evidence>
<dbReference type="OrthoDB" id="4350011at2"/>
<dbReference type="InterPro" id="IPR018060">
    <property type="entry name" value="HTH_AraC"/>
</dbReference>
<dbReference type="GO" id="GO:0003700">
    <property type="term" value="F:DNA-binding transcription factor activity"/>
    <property type="evidence" value="ECO:0007669"/>
    <property type="project" value="InterPro"/>
</dbReference>
<gene>
    <name evidence="4" type="ORF">FK531_02495</name>
</gene>
<dbReference type="Gene3D" id="1.10.10.60">
    <property type="entry name" value="Homeodomain-like"/>
    <property type="match status" value="1"/>
</dbReference>
<dbReference type="PROSITE" id="PS01124">
    <property type="entry name" value="HTH_ARAC_FAMILY_2"/>
    <property type="match status" value="1"/>
</dbReference>
<comment type="caution">
    <text evidence="4">The sequence shown here is derived from an EMBL/GenBank/DDBJ whole genome shotgun (WGS) entry which is preliminary data.</text>
</comment>
<reference evidence="4 5" key="1">
    <citation type="submission" date="2019-06" db="EMBL/GenBank/DDBJ databases">
        <title>Rhodococcus spaelei sp. nov., isolated from a cave.</title>
        <authorList>
            <person name="Lee S.D."/>
        </authorList>
    </citation>
    <scope>NUCLEOTIDE SEQUENCE [LARGE SCALE GENOMIC DNA]</scope>
    <source>
        <strain evidence="4 5">C9-5</strain>
    </source>
</reference>
<dbReference type="Proteomes" id="UP000316256">
    <property type="component" value="Unassembled WGS sequence"/>
</dbReference>
<protein>
    <submittedName>
        <fullName evidence="4">Helix-turn-helix domain-containing protein</fullName>
    </submittedName>
</protein>
<evidence type="ECO:0000313" key="5">
    <source>
        <dbReference type="Proteomes" id="UP000316256"/>
    </source>
</evidence>
<evidence type="ECO:0000313" key="4">
    <source>
        <dbReference type="EMBL" id="TQF74949.1"/>
    </source>
</evidence>
<dbReference type="RefSeq" id="WP_142095034.1">
    <property type="nucleotide sequence ID" value="NZ_VIGH01000001.1"/>
</dbReference>